<keyword evidence="3" id="KW-1185">Reference proteome</keyword>
<feature type="chain" id="PRO_5045273446" description="PknH-like extracellular domain-containing protein" evidence="1">
    <location>
        <begin position="23"/>
        <end position="223"/>
    </location>
</feature>
<dbReference type="RefSeq" id="WP_344669701.1">
    <property type="nucleotide sequence ID" value="NZ_BAAAQN010000050.1"/>
</dbReference>
<evidence type="ECO:0008006" key="4">
    <source>
        <dbReference type="Google" id="ProtNLM"/>
    </source>
</evidence>
<sequence length="223" mass="23081">MRLEVKYVSLIAVATVVLAGTAACGSSSKKPALTADQVNAQLLTAKDEPEWSFNAESDQTGTPYTTTSLKSGGSACQQFLDADSTMFGKYGTTDRVTRTFLQPSGSNMLLDEVAVMPSKAKAAAMVADLTSGLKDCKSFVVTDNDSATMVTANTGAPAGHVVYTSSSADSTYSTMIITDAVQVGADVVMITYTGSTTDDPAKAQQVVTHAAEVQAAHLKAAQG</sequence>
<proteinExistence type="predicted"/>
<dbReference type="EMBL" id="BAAAQN010000050">
    <property type="protein sequence ID" value="GAA2050842.1"/>
    <property type="molecule type" value="Genomic_DNA"/>
</dbReference>
<reference evidence="2 3" key="1">
    <citation type="journal article" date="2019" name="Int. J. Syst. Evol. Microbiol.">
        <title>The Global Catalogue of Microorganisms (GCM) 10K type strain sequencing project: providing services to taxonomists for standard genome sequencing and annotation.</title>
        <authorList>
            <consortium name="The Broad Institute Genomics Platform"/>
            <consortium name="The Broad Institute Genome Sequencing Center for Infectious Disease"/>
            <person name="Wu L."/>
            <person name="Ma J."/>
        </authorList>
    </citation>
    <scope>NUCLEOTIDE SEQUENCE [LARGE SCALE GENOMIC DNA]</scope>
    <source>
        <strain evidence="2 3">JCM 16014</strain>
    </source>
</reference>
<protein>
    <recommendedName>
        <fullName evidence="4">PknH-like extracellular domain-containing protein</fullName>
    </recommendedName>
</protein>
<evidence type="ECO:0000313" key="3">
    <source>
        <dbReference type="Proteomes" id="UP001500751"/>
    </source>
</evidence>
<gene>
    <name evidence="2" type="ORF">GCM10009839_66940</name>
</gene>
<organism evidence="2 3">
    <name type="scientific">Catenulispora yoronensis</name>
    <dbReference type="NCBI Taxonomy" id="450799"/>
    <lineage>
        <taxon>Bacteria</taxon>
        <taxon>Bacillati</taxon>
        <taxon>Actinomycetota</taxon>
        <taxon>Actinomycetes</taxon>
        <taxon>Catenulisporales</taxon>
        <taxon>Catenulisporaceae</taxon>
        <taxon>Catenulispora</taxon>
    </lineage>
</organism>
<feature type="signal peptide" evidence="1">
    <location>
        <begin position="1"/>
        <end position="22"/>
    </location>
</feature>
<comment type="caution">
    <text evidence="2">The sequence shown here is derived from an EMBL/GenBank/DDBJ whole genome shotgun (WGS) entry which is preliminary data.</text>
</comment>
<dbReference type="PROSITE" id="PS51257">
    <property type="entry name" value="PROKAR_LIPOPROTEIN"/>
    <property type="match status" value="1"/>
</dbReference>
<name>A0ABN2V3Q6_9ACTN</name>
<evidence type="ECO:0000256" key="1">
    <source>
        <dbReference type="SAM" id="SignalP"/>
    </source>
</evidence>
<evidence type="ECO:0000313" key="2">
    <source>
        <dbReference type="EMBL" id="GAA2050842.1"/>
    </source>
</evidence>
<keyword evidence="1" id="KW-0732">Signal</keyword>
<dbReference type="Proteomes" id="UP001500751">
    <property type="component" value="Unassembled WGS sequence"/>
</dbReference>
<accession>A0ABN2V3Q6</accession>